<evidence type="ECO:0000259" key="7">
    <source>
        <dbReference type="Pfam" id="PF08340"/>
    </source>
</evidence>
<dbReference type="Pfam" id="PF08340">
    <property type="entry name" value="YicC-like_C"/>
    <property type="match status" value="1"/>
</dbReference>
<comment type="similarity">
    <text evidence="5">Belongs to the YicC/YloC family.</text>
</comment>
<dbReference type="InterPro" id="IPR013551">
    <property type="entry name" value="YicC-like_C"/>
</dbReference>
<reference evidence="8 9" key="1">
    <citation type="submission" date="2021-01" db="EMBL/GenBank/DDBJ databases">
        <title>Genomic Encyclopedia of Type Strains, Phase IV (KMG-IV): sequencing the most valuable type-strain genomes for metagenomic binning, comparative biology and taxonomic classification.</title>
        <authorList>
            <person name="Goeker M."/>
        </authorList>
    </citation>
    <scope>NUCLEOTIDE SEQUENCE [LARGE SCALE GENOMIC DNA]</scope>
    <source>
        <strain evidence="8 9">DSM 24436</strain>
    </source>
</reference>
<keyword evidence="2" id="KW-0540">Nuclease</keyword>
<dbReference type="Proteomes" id="UP000767854">
    <property type="component" value="Unassembled WGS sequence"/>
</dbReference>
<organism evidence="8 9">
    <name type="scientific">Fusibacter tunisiensis</name>
    <dbReference type="NCBI Taxonomy" id="1008308"/>
    <lineage>
        <taxon>Bacteria</taxon>
        <taxon>Bacillati</taxon>
        <taxon>Bacillota</taxon>
        <taxon>Clostridia</taxon>
        <taxon>Eubacteriales</taxon>
        <taxon>Eubacteriales Family XII. Incertae Sedis</taxon>
        <taxon>Fusibacter</taxon>
    </lineage>
</organism>
<evidence type="ECO:0000256" key="2">
    <source>
        <dbReference type="ARBA" id="ARBA00022722"/>
    </source>
</evidence>
<dbReference type="PANTHER" id="PTHR30636">
    <property type="entry name" value="UPF0701 PROTEIN YICC"/>
    <property type="match status" value="1"/>
</dbReference>
<evidence type="ECO:0000313" key="8">
    <source>
        <dbReference type="EMBL" id="MBM7560530.1"/>
    </source>
</evidence>
<feature type="domain" description="Endoribonuclease YicC-like N-terminal" evidence="6">
    <location>
        <begin position="2"/>
        <end position="156"/>
    </location>
</feature>
<evidence type="ECO:0000256" key="5">
    <source>
        <dbReference type="ARBA" id="ARBA00035648"/>
    </source>
</evidence>
<evidence type="ECO:0000313" key="9">
    <source>
        <dbReference type="Proteomes" id="UP000767854"/>
    </source>
</evidence>
<dbReference type="NCBIfam" id="TIGR00255">
    <property type="entry name" value="YicC/YloC family endoribonuclease"/>
    <property type="match status" value="1"/>
</dbReference>
<gene>
    <name evidence="8" type="ORF">JOC49_000039</name>
</gene>
<feature type="domain" description="Endoribonuclease YicC-like C-terminal" evidence="7">
    <location>
        <begin position="175"/>
        <end position="294"/>
    </location>
</feature>
<dbReference type="RefSeq" id="WP_204661041.1">
    <property type="nucleotide sequence ID" value="NZ_JAFBDT010000001.1"/>
</dbReference>
<keyword evidence="9" id="KW-1185">Reference proteome</keyword>
<protein>
    <submittedName>
        <fullName evidence="8">Uncharacterized protein (TIGR00255 family)</fullName>
    </submittedName>
</protein>
<comment type="caution">
    <text evidence="8">The sequence shown here is derived from an EMBL/GenBank/DDBJ whole genome shotgun (WGS) entry which is preliminary data.</text>
</comment>
<accession>A0ABS2MMA0</accession>
<evidence type="ECO:0000259" key="6">
    <source>
        <dbReference type="Pfam" id="PF03755"/>
    </source>
</evidence>
<keyword evidence="3" id="KW-0255">Endonuclease</keyword>
<sequence length="294" mass="33999">MIYSMTGFGRGEFSSGVFDVTVEMRAVNNRYCDIVVKMPKKLTVFEERIKSKVKSELSRGRVDVYINLEETSHDNYAVKANYEILDRFVEVYRSISERYDLKDDVSLALLSRVQDGIEVSYEDRDEAEFWNAIEPALTDALKHLMEMRSIEGQQLKIDVLQKIANIKENLEKLSEYAPLIVSTYRKKITDRIEELLSDMNAEIDASRIANEIAIFSDKTNINEEIVRIHSHLEQIERILETDVPVGRKLDFLIQELNREVNTIGSKSPDSEISTLVIELKSDLEQIREQIQNIE</sequence>
<evidence type="ECO:0000256" key="3">
    <source>
        <dbReference type="ARBA" id="ARBA00022759"/>
    </source>
</evidence>
<comment type="cofactor">
    <cofactor evidence="1">
        <name>a divalent metal cation</name>
        <dbReference type="ChEBI" id="CHEBI:60240"/>
    </cofactor>
</comment>
<evidence type="ECO:0000256" key="4">
    <source>
        <dbReference type="ARBA" id="ARBA00022801"/>
    </source>
</evidence>
<dbReference type="InterPro" id="IPR013527">
    <property type="entry name" value="YicC-like_N"/>
</dbReference>
<dbReference type="Pfam" id="PF03755">
    <property type="entry name" value="YicC-like_N"/>
    <property type="match status" value="1"/>
</dbReference>
<dbReference type="InterPro" id="IPR005229">
    <property type="entry name" value="YicC/YloC-like"/>
</dbReference>
<dbReference type="PANTHER" id="PTHR30636:SF3">
    <property type="entry name" value="UPF0701 PROTEIN YICC"/>
    <property type="match status" value="1"/>
</dbReference>
<evidence type="ECO:0000256" key="1">
    <source>
        <dbReference type="ARBA" id="ARBA00001968"/>
    </source>
</evidence>
<name>A0ABS2MMA0_9FIRM</name>
<keyword evidence="4" id="KW-0378">Hydrolase</keyword>
<proteinExistence type="inferred from homology"/>
<dbReference type="EMBL" id="JAFBDT010000001">
    <property type="protein sequence ID" value="MBM7560530.1"/>
    <property type="molecule type" value="Genomic_DNA"/>
</dbReference>